<keyword evidence="2" id="KW-1185">Reference proteome</keyword>
<dbReference type="EMBL" id="CM041545">
    <property type="protein sequence ID" value="KAI3362279.1"/>
    <property type="molecule type" value="Genomic_DNA"/>
</dbReference>
<feature type="non-terminal residue" evidence="1">
    <location>
        <position position="1"/>
    </location>
</feature>
<evidence type="ECO:0000313" key="1">
    <source>
        <dbReference type="EMBL" id="KAI3362279.1"/>
    </source>
</evidence>
<accession>A0ACB8W3G2</accession>
<gene>
    <name evidence="1" type="ORF">L3Q82_012597</name>
</gene>
<organism evidence="1 2">
    <name type="scientific">Scortum barcoo</name>
    <name type="common">barcoo grunter</name>
    <dbReference type="NCBI Taxonomy" id="214431"/>
    <lineage>
        <taxon>Eukaryota</taxon>
        <taxon>Metazoa</taxon>
        <taxon>Chordata</taxon>
        <taxon>Craniata</taxon>
        <taxon>Vertebrata</taxon>
        <taxon>Euteleostomi</taxon>
        <taxon>Actinopterygii</taxon>
        <taxon>Neopterygii</taxon>
        <taxon>Teleostei</taxon>
        <taxon>Neoteleostei</taxon>
        <taxon>Acanthomorphata</taxon>
        <taxon>Eupercaria</taxon>
        <taxon>Centrarchiformes</taxon>
        <taxon>Terapontoidei</taxon>
        <taxon>Terapontidae</taxon>
        <taxon>Scortum</taxon>
    </lineage>
</organism>
<name>A0ACB8W3G2_9TELE</name>
<evidence type="ECO:0000313" key="2">
    <source>
        <dbReference type="Proteomes" id="UP000831701"/>
    </source>
</evidence>
<sequence>VPATLDEEDVTRSQQLVARRRSTTKTCTGRTKTRHPQQPCPDIMTSSQSKWVSSSSAEDTDLAVTEGGLSNGTCEDRPGDGGGDVAAEGDHLTLSNDGMSEFSNSDLSLPEVCISSNSNSFEEDMNYEVQQAYRIFTGFLLDKHKGVTGPFLHPIGHQEAQHGIGGVRGRGQAQLRQSMCLRRMEEKFISQEYETITEFVADFRLMLENCYRYHGVDHWISKQAQKLEIMLEQKLTLLSRTLREKTTLAVTSKGRFGAEEERVSGGTSTRRRLAPRSLATITVGGHESVMVQALRLEEQQRAKDEKRQRELEKKEAEEMSAKEVEEWEQTLLSQASPHAVDTLWELPAIGHFLCLAQTALNLPEIVFFELERCLLMPRCSTLLSKIMSSLLSPPQRRATLHRRPTLPYCRWESELRQRVMGWYRTVGASRDQPGRAEQLGLCHQFFRTLGEVSPLEEKPFHMLPFYQRVWLLKGLCDHVYETQKDVQDALLSQPIHECRESILGYDSKENAYIHFPHFCGADLRIYCQSPSTPPSFPFPSLLVRRVEKEPETKGEDSDGMKDKAVKSERGCYRGSIDTGESNDFGNGRVETFGVFKGENGDGEQDKKRFKSWSPKEEEVSESASTDEDSCEDSKLDLKIHTNSLSLSHMSPLRGGSVELNVKGETVELEHQSKRLTSEQEQGFSLGSVRTIKAETQEPCLSVGEHSYTGRSPARSVNQVSPTKVAGLKMEGESPSQGLQRSPCLECCKSKTSNGKSEEHGCCGGASGLAMQLSSESTQNSSEERVNDKIWTKKKKRKKKRGREQLPRVKGEHKQLQHVDRMRLSPVEAAKSAVRRVATTIKRKDKKKKHKTGKKLESSKKIKADPPAEPSFKLVCTSLEELRELISKTEDELDDLESAKKRLGRWYYRREAVKDLHSTLIRLLNELSPWEPKLVKAFQRNRLRLKKEFDDFKKHPEYNSFVREECISSSSDDDDDEERGSGKELCSLSDHYRRSEEEDLEHMVPRGLWSRSTREFVTESAEERTEAYVHPNHLKPPLASTENNIGLLPRVETGSSNITSTPESGLQSGSEQIPSNQSRDSNLAWEPRLPAQASLSHRPPILHPTTGLPKGYTPIPTLLAKSVGNKVTLMKRPADYLGVNSVDRQSKGSLVSLPTSGVTTTKLSKAQNSPSTSQQNSQQMQPQGLQQMEVLRQPGMATVTAALPKSPQAKPSPTVPKSPVQVVYKVPEKQGHIVRKDSSSPVKISVHPVMDQNTGEKIMQQVVILPSNLLIHKTEEKASSSYQQQSTGIQVPVSKVASPLCMSTNVPGFSIPENRIPVQQVAPLKDARTTRTPSPSVSPHLQHITSGIKGVQVCSSQASTTKGVTTNPSPITTLSSAVSTESLKSTDPKQELKTVCIRDSQSILVTTRGGNTGIVKVQTSSDQNALGSLPTIPVITISPQFKAFLVSKTSQTLPPSAPCQTSPCTIPAAPSISMAQPQKQISSVLKPPSAVTTPMITAVPGSIPVTGPGSQTASSTVSLSQGPSTSAVSTVASKIGQLVQMASAGSHFQASLVKNTVVVPTLTSSGVPQVHTQGEFMSKTGVKRANTDERSQVTKFILVTPSSSASNIALSKATPTSTKSLSSSRVMFISQPTATSSTTSVEPVPKQAITTGASGQLLTTSLSSQTVKMGLNPGQPVGGVNLETLSQVKNITLPSAQTPTSATGTIQQRIVINTSTPLAAGTQILLNNARFVVPPQGLGPGSHVLIISSPAPQQVPTASATSIGASVPPPGASHVTVAPQGQVLPQSSARLPGVASVFLLSFVVLNQLPLPSPLPATTAKSLLYNGRISEEVSSLLVCRDENLVTQLAQSLNQVSTEHIELKDNLGNDEPEGDMPVLLQTLLSRHPKIFRDKSVMQQPMIQQYKIPQNQVHGSPGSNYQQTTVPQSPSGCFTSPQSGLGARFVQQQNSPIPSPYTPQSPADYMQYNPPSYSQHQQAQQVAGGVRNVHDNKVSGQLSSNSSNHNARLGSDDEYTNMAHRLGNEENDPSMRAAGYPVKSPQSVCSSGGSEEAVKRSRPPLIMQSPPPDAPPGAAPDLHVASGDRKKKQKERSKDEDEHMDKNAFYGIVSSPSKDSARLTLTLSRVRSSDMDQSGELPHRAPVDSDHETDLMNNINNNQLSRTSQDLSHKLGTEEQANCQQVPLRSNTKDSGVVSGVVFDDAEMDTLAEIERIERESASERERWSKEVQDKDKPLKKRKQDSYPQESGAESSDGPAVQGGYTDSKLTPKKTNAASNGASRPALMVSIDLQQAGRVIGQPVVVLEAQQLCEDHLRHIKTKTDGKVDKVVENRPGIIKQHNDNPRKSGSDGQPETPKQKQESRREFKHRHDGKTDGVKRHSDDRQTDTTRQKHDKHSEQRHKEEKNHNNHRPHVSQPKTPKTVSKAERNSKHGEDKARDRNKDKDRDRNRDKDRDRDRDKDKDRDRDRDKEKDRDKDRDRDKDKDRNKDRDRGKDKDRDRDKERERKHKMLSRENCNRQSPDRHTKPDSSRVKQDGSRKSTDLNGRQRTEGFHLQNAQNKEERKSGEGSISCQAKNKLQPFETKPSEFPSYLLGGQSGSLKNFVIPKLKRDGKDKDPQLPSKLKDAWNEPLVRLERVSLLENLNKGAKPVVMLKKLSITEVKKIIRESRNAHSSRSRNLTSFDRSERETSHCEKTNKRRHSMISKKSKYAELDSSEDDDAARKRYKKDHDKTWKEERKGSGEHCRSGGSQNARRVSGSRHRERSADNSDEGSPPPSLSDVAKKLKKKEKQKNRKAYDSKLSTEDMMDSSTFKRFMARLDNILENLEDVDHTAADDDEIPQELLLGKHQLSELGSDSAKIKAMSLFNRFPSDKLVKLLNILEKNIQDSSKLSTLMNHGNDSMDEERLWRDLIMERVTKSADACLTALNIMTSPHMPKAVYIEDVIERILQYTKFHLQNSLYPVYDPVYRVDGGGMHTSKSKRAKSSTHKQKVVVMLYNKVCDIVSNISELLEIQLLTDTTILQVSNLGITPFFVENVSELQLCAITLVTAVFSRYEKHRQLILEEIFTSLARLPTSKRSLRNFRLNSSDSDGEPLYIQMVTALVFQLIQCVVHLPSEKDPEDEHSKKVDRDVFITNSYETAMRTAQNFLSVFLKKCGSKQGEEDYRPLFENFVHDLLSTVNKPEWPAAELLLSLLGRLLVHQFSNKQTEMALRVASLDYLGTVASRLRKDAVTSNMDQKAIDRIIKENPGSDEVQQLQKFARKFYIAQWFRDTTSEAEKAMKSQNEIDEDLRGQHHSHDVDTTGEIMQRAEARKKFLRKVIKTSPLHFSSLRLNSDTIDYEDSCLIVRYLASMRPFAQSFDIYLSQILRVLGESAIAVRTKAMKCLSEVVAVDPSILARLDMQRGVHCRLMDNSTSVREAAVELLGRFVLSRPELIEQYYDMLIERILDTGISVRKRVIKILRDICLEQPDFHKITEMCVKMIRRVNDEEGIKKLVNETFQKLWFTPTPSHDKDAMTRKILNITDVVLACKDSGYDWFEQLLQNLLKSEEQASYKPAKKACVQLVDNLVEHILKHEESLAACEDKGVNSGRLVACITTLYLFSKIRAQLMVKHAMTMQPYLTTKCNTQNDFMVICNVAKILELVVPLMEHPSETFLTTLEEDLMKLIIKYGMTVVQHCVSCLGAVVNKVTHNYKFVWACFNRYYGALAKLKTQHQEDPNSSTLAVNKPTLLRSLFTVGALCRHFDFDQEEFKGSNKIVIKDKVLELLLYFTTHEDEEVQIKAIIGLGFQFIMHPELMFVQDVKVLYNSILSDESSLVSLKIQVLKNLQTYLQEEDSRMQEADREWKNQSKQEDLKEMGDISSGMSSSIMQIYLKQVLESFFHSQSTVRHFALSVITLTLSQGLIHPVQCVPYLIAMGTDPEPTMKNKADQQLVEIDKKYTGFIHMKAVAGLKMSYQVQQAINGSKGTVIRGFRHDDSDSALCSHLYTMVRGNRQHRRAFLISLLNLFDDSSKTEVNMLLFIADNLACFPYQAQEEPLFIMHHIDITLSVSGSNLLQSFKESLLKEPIQREKKVKKKKKKKKQSRRRKYSSGDDDDEDEDNEQSSSTSSSSSSSDEEDEVVHKRKKSVVSDSDSDIEDEDAVMDRLPENPNPLLDFASASQGILLLLVLKQHLKNLYGFSDSKIQKYSPTESAKVYDKAVNRKSKVHFNPRQTLDYLKSNIANMELSYDTKKNIVKQYLDFKVLMEHLDRDEEDEEGETNANARNKVITSLLKGPKPWNNNHNNHTAPMETDEEESDDEDLPARKPKKGRDSAEDSGHMNETVEAMDVVAICRPKYKDRPQIARVIQKTKNGYSIHWMTGSYSGPWAEAKKRDGRKK</sequence>
<dbReference type="Proteomes" id="UP000831701">
    <property type="component" value="Chromosome 15"/>
</dbReference>
<reference evidence="1" key="1">
    <citation type="submission" date="2022-04" db="EMBL/GenBank/DDBJ databases">
        <title>Jade perch genome.</title>
        <authorList>
            <person name="Chao B."/>
        </authorList>
    </citation>
    <scope>NUCLEOTIDE SEQUENCE</scope>
    <source>
        <strain evidence="1">CB-2022</strain>
    </source>
</reference>
<protein>
    <submittedName>
        <fullName evidence="1">Uncharacterized protein</fullName>
    </submittedName>
</protein>
<proteinExistence type="predicted"/>
<feature type="non-terminal residue" evidence="1">
    <location>
        <position position="4369"/>
    </location>
</feature>
<comment type="caution">
    <text evidence="1">The sequence shown here is derived from an EMBL/GenBank/DDBJ whole genome shotgun (WGS) entry which is preliminary data.</text>
</comment>